<accession>A0ACC3NEX6</accession>
<reference evidence="1" key="1">
    <citation type="submission" date="2023-07" db="EMBL/GenBank/DDBJ databases">
        <title>Black Yeasts Isolated from many extreme environments.</title>
        <authorList>
            <person name="Coleine C."/>
            <person name="Stajich J.E."/>
            <person name="Selbmann L."/>
        </authorList>
    </citation>
    <scope>NUCLEOTIDE SEQUENCE</scope>
    <source>
        <strain evidence="1">CCFEE 5714</strain>
    </source>
</reference>
<evidence type="ECO:0000313" key="1">
    <source>
        <dbReference type="EMBL" id="KAK3715748.1"/>
    </source>
</evidence>
<gene>
    <name evidence="1" type="ORF">LTR37_006973</name>
</gene>
<proteinExistence type="predicted"/>
<dbReference type="Proteomes" id="UP001281147">
    <property type="component" value="Unassembled WGS sequence"/>
</dbReference>
<keyword evidence="2" id="KW-1185">Reference proteome</keyword>
<sequence length="832" mass="95240">MNSREEAQKLIRSIRRAKNVDNKDGDKNANDLEQALKTLSEELNSKPTHFILELIQNADDNNYDCAIPKLHIVYRESGWLWIGCNEVGFTAENVRSICRIGHSTKKVEQSRKGYIGEKGIGFKSVFKVADSVWIASGTLQFCFHKNKRLGMIAPEWCDFDARAHPDLRETTMFCLCIPGEGPGERHRKAVLNDLLSLKATSLLFLRKVRTIEVTIEAGTGIPTRSFRLQREDLAEQKLGLSNFKMAMLSVGESIDPISRTRFRWRQATRCIVEERVALNMPLEPRRQDVSDSTVVLAFPITEDGYPIIAAREVFNFLPVRPYGFPFYVQADFVLTANRQDIDQENDWNERLAHVAGELFLSSIKRMDAVNTLKFTWPRYAESHGTTSGTIFDDFLDKMISRLRSERVLRSQASTMERPADLVVVPSLFTDGADPPKPLLESLLARFVVNKPNAFRMKSAAWHDRLAFAILSLGQSIYAGRYTFAKDIALLPLLDGRWVAASSQDQIYFPPEIVDVDTLPTGINAAFLDVSASTHPNRRQLCVHLGVQDLAFPEVYRMIVEQHLRHGDEYREWSKAAVISHAWFLFDSHSIRPRDVDISKLRIAARNSNRLYNGHDVYVGIDSEGLSLFREAPDDLIRVIDPEYFNDIPPHQLAPWRKWLQAELGVRALPRLMLPISRNIATEFRWLMVNVPRRSWLRLLRDNWSHYVEDARPRDYASTHPIPVFASEFTPDTYLGTTAVLATPLGRFGLAIIELDDPEDRRWQHLADLGFKVSPDMRLYLAKLLRIQKCGKADPFMLEDIKRIYIGIDRVWDDTASFLDEYETVDLLMQDCN</sequence>
<name>A0ACC3NEX6_9PEZI</name>
<evidence type="ECO:0000313" key="2">
    <source>
        <dbReference type="Proteomes" id="UP001281147"/>
    </source>
</evidence>
<dbReference type="EMBL" id="JAUTXU010000047">
    <property type="protein sequence ID" value="KAK3715748.1"/>
    <property type="molecule type" value="Genomic_DNA"/>
</dbReference>
<organism evidence="1 2">
    <name type="scientific">Vermiconidia calcicola</name>
    <dbReference type="NCBI Taxonomy" id="1690605"/>
    <lineage>
        <taxon>Eukaryota</taxon>
        <taxon>Fungi</taxon>
        <taxon>Dikarya</taxon>
        <taxon>Ascomycota</taxon>
        <taxon>Pezizomycotina</taxon>
        <taxon>Dothideomycetes</taxon>
        <taxon>Dothideomycetidae</taxon>
        <taxon>Mycosphaerellales</taxon>
        <taxon>Extremaceae</taxon>
        <taxon>Vermiconidia</taxon>
    </lineage>
</organism>
<protein>
    <submittedName>
        <fullName evidence="1">Uncharacterized protein</fullName>
    </submittedName>
</protein>
<comment type="caution">
    <text evidence="1">The sequence shown here is derived from an EMBL/GenBank/DDBJ whole genome shotgun (WGS) entry which is preliminary data.</text>
</comment>